<dbReference type="OrthoDB" id="988060at2759"/>
<dbReference type="AlphaFoldDB" id="A0A7J9H4E2"/>
<dbReference type="Pfam" id="PF13456">
    <property type="entry name" value="RVT_3"/>
    <property type="match status" value="1"/>
</dbReference>
<keyword evidence="3" id="KW-1185">Reference proteome</keyword>
<proteinExistence type="predicted"/>
<name>A0A7J9H4E2_9ROSI</name>
<sequence>MVTRVAEVFQIEARTIVEGLKLAWLKGYKQVEINCDDAMFIDIICNGLASISNITGLRLIHKWCNKDWKVKFRHVLRGSNKLTDCLANAAIGNLNQLVLFTDPPQYV</sequence>
<dbReference type="GO" id="GO:0003676">
    <property type="term" value="F:nucleic acid binding"/>
    <property type="evidence" value="ECO:0007669"/>
    <property type="project" value="InterPro"/>
</dbReference>
<dbReference type="InterPro" id="IPR002156">
    <property type="entry name" value="RNaseH_domain"/>
</dbReference>
<dbReference type="Proteomes" id="UP000593560">
    <property type="component" value="Unassembled WGS sequence"/>
</dbReference>
<dbReference type="InterPro" id="IPR012337">
    <property type="entry name" value="RNaseH-like_sf"/>
</dbReference>
<dbReference type="InterPro" id="IPR036397">
    <property type="entry name" value="RNaseH_sf"/>
</dbReference>
<dbReference type="EMBL" id="JABFAD010000008">
    <property type="protein sequence ID" value="MBA0804731.1"/>
    <property type="molecule type" value="Genomic_DNA"/>
</dbReference>
<dbReference type="Gene3D" id="3.30.420.10">
    <property type="entry name" value="Ribonuclease H-like superfamily/Ribonuclease H"/>
    <property type="match status" value="1"/>
</dbReference>
<evidence type="ECO:0000313" key="2">
    <source>
        <dbReference type="EMBL" id="MBA0804731.1"/>
    </source>
</evidence>
<feature type="domain" description="RNase H type-1" evidence="1">
    <location>
        <begin position="5"/>
        <end position="90"/>
    </location>
</feature>
<reference evidence="2 3" key="1">
    <citation type="journal article" date="2019" name="Genome Biol. Evol.">
        <title>Insights into the evolution of the New World diploid cottons (Gossypium, subgenus Houzingenia) based on genome sequencing.</title>
        <authorList>
            <person name="Grover C.E."/>
            <person name="Arick M.A. 2nd"/>
            <person name="Thrash A."/>
            <person name="Conover J.L."/>
            <person name="Sanders W.S."/>
            <person name="Peterson D.G."/>
            <person name="Frelichowski J.E."/>
            <person name="Scheffler J.A."/>
            <person name="Scheffler B.E."/>
            <person name="Wendel J.F."/>
        </authorList>
    </citation>
    <scope>NUCLEOTIDE SEQUENCE [LARGE SCALE GENOMIC DNA]</scope>
    <source>
        <strain evidence="2">0</strain>
        <tissue evidence="2">Leaf</tissue>
    </source>
</reference>
<dbReference type="PANTHER" id="PTHR34023">
    <property type="entry name" value="RNASE H DOMAIN-CONTAINING PROTEIN"/>
    <property type="match status" value="1"/>
</dbReference>
<dbReference type="CDD" id="cd06222">
    <property type="entry name" value="RNase_H_like"/>
    <property type="match status" value="1"/>
</dbReference>
<evidence type="ECO:0000313" key="3">
    <source>
        <dbReference type="Proteomes" id="UP000593560"/>
    </source>
</evidence>
<evidence type="ECO:0000259" key="1">
    <source>
        <dbReference type="Pfam" id="PF13456"/>
    </source>
</evidence>
<protein>
    <recommendedName>
        <fullName evidence="1">RNase H type-1 domain-containing protein</fullName>
    </recommendedName>
</protein>
<dbReference type="GO" id="GO:0004523">
    <property type="term" value="F:RNA-DNA hybrid ribonuclease activity"/>
    <property type="evidence" value="ECO:0007669"/>
    <property type="project" value="InterPro"/>
</dbReference>
<gene>
    <name evidence="2" type="ORF">Gohar_004299</name>
</gene>
<dbReference type="InterPro" id="IPR044730">
    <property type="entry name" value="RNase_H-like_dom_plant"/>
</dbReference>
<comment type="caution">
    <text evidence="2">The sequence shown here is derived from an EMBL/GenBank/DDBJ whole genome shotgun (WGS) entry which is preliminary data.</text>
</comment>
<feature type="non-terminal residue" evidence="2">
    <location>
        <position position="107"/>
    </location>
</feature>
<dbReference type="PANTHER" id="PTHR34023:SF4">
    <property type="entry name" value="RNASE H TYPE-1 DOMAIN-CONTAINING PROTEIN"/>
    <property type="match status" value="1"/>
</dbReference>
<dbReference type="SUPFAM" id="SSF53098">
    <property type="entry name" value="Ribonuclease H-like"/>
    <property type="match status" value="1"/>
</dbReference>
<accession>A0A7J9H4E2</accession>
<organism evidence="2 3">
    <name type="scientific">Gossypium harknessii</name>
    <dbReference type="NCBI Taxonomy" id="34285"/>
    <lineage>
        <taxon>Eukaryota</taxon>
        <taxon>Viridiplantae</taxon>
        <taxon>Streptophyta</taxon>
        <taxon>Embryophyta</taxon>
        <taxon>Tracheophyta</taxon>
        <taxon>Spermatophyta</taxon>
        <taxon>Magnoliopsida</taxon>
        <taxon>eudicotyledons</taxon>
        <taxon>Gunneridae</taxon>
        <taxon>Pentapetalae</taxon>
        <taxon>rosids</taxon>
        <taxon>malvids</taxon>
        <taxon>Malvales</taxon>
        <taxon>Malvaceae</taxon>
        <taxon>Malvoideae</taxon>
        <taxon>Gossypium</taxon>
    </lineage>
</organism>